<feature type="region of interest" description="Disordered" evidence="1">
    <location>
        <begin position="416"/>
        <end position="493"/>
    </location>
</feature>
<gene>
    <name evidence="2" type="ORF">SO694_000011056</name>
</gene>
<proteinExistence type="predicted"/>
<feature type="compositionally biased region" description="Low complexity" evidence="1">
    <location>
        <begin position="332"/>
        <end position="358"/>
    </location>
</feature>
<organism evidence="2 3">
    <name type="scientific">Aureococcus anophagefferens</name>
    <name type="common">Harmful bloom alga</name>
    <dbReference type="NCBI Taxonomy" id="44056"/>
    <lineage>
        <taxon>Eukaryota</taxon>
        <taxon>Sar</taxon>
        <taxon>Stramenopiles</taxon>
        <taxon>Ochrophyta</taxon>
        <taxon>Pelagophyceae</taxon>
        <taxon>Pelagomonadales</taxon>
        <taxon>Pelagomonadaceae</taxon>
        <taxon>Aureococcus</taxon>
    </lineage>
</organism>
<feature type="compositionally biased region" description="Low complexity" evidence="1">
    <location>
        <begin position="465"/>
        <end position="479"/>
    </location>
</feature>
<sequence>MPPQRVLTRCVALIATADALAAPRSYLRNELSQLLLQRARTGAANFQKNKSPSARQLPARAPLRPAAHPQRRAKLAARHRARRAATSNLLARRAAAARSNRSRAARRPAASLPQAVQTQVCYLAGFHDEPKAKWVAAFGEPSVTLDVERVSDKSVQPRYHGLDAFCEESGTPDAVDYFSAMIRAATVRYSVRYEVGTVDDGRGSAAAAAPEGLAGATSGAADLLGSACQFPDASLAPKYTASKAAGRSSAPSWMAGGVGAAAASRRRNPFLRRERPAPAWRAACDASGVASYADFGVRLGASAAGAPAGRRVAAPTAARRGARPATRRASRPTRTLASSSPPPASAAAAPAEAGPLASNPAAACRRRNPFLKREKKYAEYDETIEPKQMAQLIMRTREQLAAEISYDLRALVPDASPAASPRTWQRPGVDVDATTRRSAARPSTCASASRRGRRRSSRSRRCRRPGPATSRRASRPTTSTRRRAARGAAAAPATAAARARELADRVCELQQYRDALGDHCADTGKAAAWLQDLLDTPAFESASGSAIDPPAIANNILRIRGELAAAWAEAIVDDVKGEHAVLRREILERSLVAE</sequence>
<comment type="caution">
    <text evidence="2">The sequence shown here is derived from an EMBL/GenBank/DDBJ whole genome shotgun (WGS) entry which is preliminary data.</text>
</comment>
<reference evidence="2 3" key="1">
    <citation type="submission" date="2024-03" db="EMBL/GenBank/DDBJ databases">
        <title>Aureococcus anophagefferens CCMP1851 and Kratosvirus quantuckense: Draft genome of a second virus-susceptible host strain in the model system.</title>
        <authorList>
            <person name="Chase E."/>
            <person name="Truchon A.R."/>
            <person name="Schepens W."/>
            <person name="Wilhelm S.W."/>
        </authorList>
    </citation>
    <scope>NUCLEOTIDE SEQUENCE [LARGE SCALE GENOMIC DNA]</scope>
    <source>
        <strain evidence="2 3">CCMP1851</strain>
    </source>
</reference>
<feature type="region of interest" description="Disordered" evidence="1">
    <location>
        <begin position="43"/>
        <end position="71"/>
    </location>
</feature>
<dbReference type="EMBL" id="JBBJCI010000035">
    <property type="protein sequence ID" value="KAK7253524.1"/>
    <property type="molecule type" value="Genomic_DNA"/>
</dbReference>
<evidence type="ECO:0000256" key="1">
    <source>
        <dbReference type="SAM" id="MobiDB-lite"/>
    </source>
</evidence>
<accession>A0ABR1GBQ7</accession>
<feature type="compositionally biased region" description="Basic residues" evidence="1">
    <location>
        <begin position="450"/>
        <end position="464"/>
    </location>
</feature>
<feature type="compositionally biased region" description="Low complexity" evidence="1">
    <location>
        <begin position="51"/>
        <end position="68"/>
    </location>
</feature>
<keyword evidence="3" id="KW-1185">Reference proteome</keyword>
<dbReference type="Proteomes" id="UP001363151">
    <property type="component" value="Unassembled WGS sequence"/>
</dbReference>
<evidence type="ECO:0000313" key="3">
    <source>
        <dbReference type="Proteomes" id="UP001363151"/>
    </source>
</evidence>
<evidence type="ECO:0000313" key="2">
    <source>
        <dbReference type="EMBL" id="KAK7253524.1"/>
    </source>
</evidence>
<feature type="compositionally biased region" description="Basic residues" evidence="1">
    <location>
        <begin position="320"/>
        <end position="331"/>
    </location>
</feature>
<name>A0ABR1GBQ7_AURAN</name>
<feature type="compositionally biased region" description="Low complexity" evidence="1">
    <location>
        <begin position="306"/>
        <end position="319"/>
    </location>
</feature>
<feature type="region of interest" description="Disordered" evidence="1">
    <location>
        <begin position="306"/>
        <end position="367"/>
    </location>
</feature>
<protein>
    <submittedName>
        <fullName evidence="2">Uncharacterized protein</fullName>
    </submittedName>
</protein>